<reference evidence="2" key="1">
    <citation type="submission" date="2015-04" db="UniProtKB">
        <authorList>
            <consortium name="EnsemblPlants"/>
        </authorList>
    </citation>
    <scope>IDENTIFICATION</scope>
    <source>
        <strain evidence="2">SL10</strain>
    </source>
</reference>
<organism evidence="2">
    <name type="scientific">Oryza nivara</name>
    <name type="common">Indian wild rice</name>
    <name type="synonym">Oryza sativa f. spontanea</name>
    <dbReference type="NCBI Taxonomy" id="4536"/>
    <lineage>
        <taxon>Eukaryota</taxon>
        <taxon>Viridiplantae</taxon>
        <taxon>Streptophyta</taxon>
        <taxon>Embryophyta</taxon>
        <taxon>Tracheophyta</taxon>
        <taxon>Spermatophyta</taxon>
        <taxon>Magnoliopsida</taxon>
        <taxon>Liliopsida</taxon>
        <taxon>Poales</taxon>
        <taxon>Poaceae</taxon>
        <taxon>BOP clade</taxon>
        <taxon>Oryzoideae</taxon>
        <taxon>Oryzeae</taxon>
        <taxon>Oryzinae</taxon>
        <taxon>Oryza</taxon>
    </lineage>
</organism>
<dbReference type="HOGENOM" id="CLU_689621_0_0_1"/>
<evidence type="ECO:0000313" key="3">
    <source>
        <dbReference type="Proteomes" id="UP000006591"/>
    </source>
</evidence>
<feature type="compositionally biased region" description="Basic and acidic residues" evidence="1">
    <location>
        <begin position="17"/>
        <end position="36"/>
    </location>
</feature>
<sequence length="400" mass="43288">MAAGREVAGSGVGAAGEGERASRRDGCGGRKEEEAVGARAAAGEEAVGAVERLWDAADDAEQDGGGLVTIFLVVVAVDGCRAEQFGREGEAASKPVRACPLLPRSAALARRPSAHRCFACHSHLPRLRPSLPLSCFFPVRRRAHSTTGRRARICPAARECAADMWAPCWFQLNFDGSVYHDGSGSASIGGAIRGPASVAFAETTDHWSIGVRGGGPRGALIRGLRLVSLSPVSWRGWWLRATTVQLLRGDWRGDTDADPGRPARRDRHLARLLRRGWRAACLPGEQPQVADDVLCPRRTGIPESGRRRPPSPRRPTMTAAASRTTRMRYSDNQEGFLEMARSCGCSRRCTHKRRAVAVRPLVQRTWRQRSSPWPKSVHGHAAGSINSTDMANSSLSLLFV</sequence>
<feature type="compositionally biased region" description="Low complexity" evidence="1">
    <location>
        <begin position="314"/>
        <end position="324"/>
    </location>
</feature>
<feature type="region of interest" description="Disordered" evidence="1">
    <location>
        <begin position="1"/>
        <end position="41"/>
    </location>
</feature>
<proteinExistence type="predicted"/>
<feature type="region of interest" description="Disordered" evidence="1">
    <location>
        <begin position="292"/>
        <end position="325"/>
    </location>
</feature>
<reference evidence="2" key="2">
    <citation type="submission" date="2018-04" db="EMBL/GenBank/DDBJ databases">
        <title>OnivRS2 (Oryza nivara Reference Sequence Version 2).</title>
        <authorList>
            <person name="Zhang J."/>
            <person name="Kudrna D."/>
            <person name="Lee S."/>
            <person name="Talag J."/>
            <person name="Rajasekar S."/>
            <person name="Welchert J."/>
            <person name="Hsing Y.-I."/>
            <person name="Wing R.A."/>
        </authorList>
    </citation>
    <scope>NUCLEOTIDE SEQUENCE [LARGE SCALE GENOMIC DNA]</scope>
    <source>
        <strain evidence="2">SL10</strain>
    </source>
</reference>
<keyword evidence="3" id="KW-1185">Reference proteome</keyword>
<evidence type="ECO:0008006" key="4">
    <source>
        <dbReference type="Google" id="ProtNLM"/>
    </source>
</evidence>
<evidence type="ECO:0000256" key="1">
    <source>
        <dbReference type="SAM" id="MobiDB-lite"/>
    </source>
</evidence>
<dbReference type="Proteomes" id="UP000006591">
    <property type="component" value="Chromosome 3"/>
</dbReference>
<name>A0A0E0GL94_ORYNI</name>
<evidence type="ECO:0000313" key="2">
    <source>
        <dbReference type="EnsemblPlants" id="ONIVA03G15250.1"/>
    </source>
</evidence>
<dbReference type="STRING" id="4536.A0A0E0GL94"/>
<dbReference type="EnsemblPlants" id="ONIVA03G15250.1">
    <property type="protein sequence ID" value="ONIVA03G15250.1"/>
    <property type="gene ID" value="ONIVA03G15250"/>
</dbReference>
<dbReference type="Gramene" id="ONIVA03G15250.1">
    <property type="protein sequence ID" value="ONIVA03G15250.1"/>
    <property type="gene ID" value="ONIVA03G15250"/>
</dbReference>
<feature type="region of interest" description="Disordered" evidence="1">
    <location>
        <begin position="367"/>
        <end position="387"/>
    </location>
</feature>
<protein>
    <recommendedName>
        <fullName evidence="4">RNase H type-1 domain-containing protein</fullName>
    </recommendedName>
</protein>
<accession>A0A0E0GL94</accession>
<dbReference type="AlphaFoldDB" id="A0A0E0GL94"/>